<dbReference type="GO" id="GO:0004674">
    <property type="term" value="F:protein serine/threonine kinase activity"/>
    <property type="evidence" value="ECO:0007669"/>
    <property type="project" value="UniProtKB-KW"/>
</dbReference>
<dbReference type="GO" id="GO:0005737">
    <property type="term" value="C:cytoplasm"/>
    <property type="evidence" value="ECO:0007669"/>
    <property type="project" value="UniProtKB-ARBA"/>
</dbReference>
<feature type="compositionally biased region" description="Basic and acidic residues" evidence="15">
    <location>
        <begin position="10"/>
        <end position="32"/>
    </location>
</feature>
<dbReference type="Gene3D" id="1.10.510.10">
    <property type="entry name" value="Transferase(Phosphotransferase) domain 1"/>
    <property type="match status" value="1"/>
</dbReference>
<protein>
    <recommendedName>
        <fullName evidence="2">non-specific serine/threonine protein kinase</fullName>
        <ecNumber evidence="2">2.7.11.1</ecNumber>
    </recommendedName>
</protein>
<evidence type="ECO:0000256" key="6">
    <source>
        <dbReference type="ARBA" id="ARBA00022741"/>
    </source>
</evidence>
<accession>A0AAP0NSZ5</accession>
<dbReference type="PIRSF" id="PIRSF000654">
    <property type="entry name" value="Integrin-linked_kinase"/>
    <property type="match status" value="1"/>
</dbReference>
<dbReference type="InterPro" id="IPR002110">
    <property type="entry name" value="Ankyrin_rpt"/>
</dbReference>
<dbReference type="Gene3D" id="1.25.40.20">
    <property type="entry name" value="Ankyrin repeat-containing domain"/>
    <property type="match status" value="1"/>
</dbReference>
<gene>
    <name evidence="17" type="ORF">Sjap_015597</name>
</gene>
<dbReference type="SMART" id="SM00220">
    <property type="entry name" value="S_TKc"/>
    <property type="match status" value="1"/>
</dbReference>
<evidence type="ECO:0000256" key="12">
    <source>
        <dbReference type="PROSITE-ProRule" id="PRU00023"/>
    </source>
</evidence>
<evidence type="ECO:0000256" key="5">
    <source>
        <dbReference type="ARBA" id="ARBA00022737"/>
    </source>
</evidence>
<evidence type="ECO:0000256" key="9">
    <source>
        <dbReference type="ARBA" id="ARBA00023043"/>
    </source>
</evidence>
<dbReference type="PROSITE" id="PS50297">
    <property type="entry name" value="ANK_REP_REGION"/>
    <property type="match status" value="1"/>
</dbReference>
<dbReference type="InterPro" id="IPR008271">
    <property type="entry name" value="Ser/Thr_kinase_AS"/>
</dbReference>
<feature type="region of interest" description="Disordered" evidence="15">
    <location>
        <begin position="1"/>
        <end position="32"/>
    </location>
</feature>
<dbReference type="InterPro" id="IPR011009">
    <property type="entry name" value="Kinase-like_dom_sf"/>
</dbReference>
<dbReference type="InterPro" id="IPR001245">
    <property type="entry name" value="Ser-Thr/Tyr_kinase_cat_dom"/>
</dbReference>
<comment type="caution">
    <text evidence="17">The sequence shown here is derived from an EMBL/GenBank/DDBJ whole genome shotgun (WGS) entry which is preliminary data.</text>
</comment>
<dbReference type="SMART" id="SM00248">
    <property type="entry name" value="ANK"/>
    <property type="match status" value="1"/>
</dbReference>
<dbReference type="Proteomes" id="UP001417504">
    <property type="component" value="Unassembled WGS sequence"/>
</dbReference>
<evidence type="ECO:0000259" key="16">
    <source>
        <dbReference type="PROSITE" id="PS50011"/>
    </source>
</evidence>
<dbReference type="Pfam" id="PF12796">
    <property type="entry name" value="Ank_2"/>
    <property type="match status" value="1"/>
</dbReference>
<keyword evidence="5" id="KW-0677">Repeat</keyword>
<evidence type="ECO:0000256" key="13">
    <source>
        <dbReference type="PROSITE-ProRule" id="PRU10141"/>
    </source>
</evidence>
<comment type="similarity">
    <text evidence="1">Belongs to the protein kinase superfamily. TKL Ser/Thr protein kinase family.</text>
</comment>
<dbReference type="FunFam" id="1.10.510.10:FF:000355">
    <property type="entry name" value="Integrin-linked protein kinase family"/>
    <property type="match status" value="1"/>
</dbReference>
<dbReference type="AlphaFoldDB" id="A0AAP0NSZ5"/>
<keyword evidence="3 14" id="KW-0723">Serine/threonine-protein kinase</keyword>
<organism evidence="17 18">
    <name type="scientific">Stephania japonica</name>
    <dbReference type="NCBI Taxonomy" id="461633"/>
    <lineage>
        <taxon>Eukaryota</taxon>
        <taxon>Viridiplantae</taxon>
        <taxon>Streptophyta</taxon>
        <taxon>Embryophyta</taxon>
        <taxon>Tracheophyta</taxon>
        <taxon>Spermatophyta</taxon>
        <taxon>Magnoliopsida</taxon>
        <taxon>Ranunculales</taxon>
        <taxon>Menispermaceae</taxon>
        <taxon>Menispermoideae</taxon>
        <taxon>Cissampelideae</taxon>
        <taxon>Stephania</taxon>
    </lineage>
</organism>
<dbReference type="Gene3D" id="3.30.200.20">
    <property type="entry name" value="Phosphorylase Kinase, domain 1"/>
    <property type="match status" value="1"/>
</dbReference>
<dbReference type="CDD" id="cd13999">
    <property type="entry name" value="STKc_MAP3K-like"/>
    <property type="match status" value="1"/>
</dbReference>
<feature type="domain" description="Protein kinase" evidence="16">
    <location>
        <begin position="161"/>
        <end position="433"/>
    </location>
</feature>
<evidence type="ECO:0000256" key="4">
    <source>
        <dbReference type="ARBA" id="ARBA00022679"/>
    </source>
</evidence>
<dbReference type="InterPro" id="IPR051681">
    <property type="entry name" value="Ser/Thr_Kinases-Pseudokinases"/>
</dbReference>
<keyword evidence="18" id="KW-1185">Reference proteome</keyword>
<dbReference type="PROSITE" id="PS00107">
    <property type="entry name" value="PROTEIN_KINASE_ATP"/>
    <property type="match status" value="1"/>
</dbReference>
<keyword evidence="9 12" id="KW-0040">ANK repeat</keyword>
<name>A0AAP0NSZ5_9MAGN</name>
<dbReference type="InterPro" id="IPR000719">
    <property type="entry name" value="Prot_kinase_dom"/>
</dbReference>
<evidence type="ECO:0000256" key="1">
    <source>
        <dbReference type="ARBA" id="ARBA00005843"/>
    </source>
</evidence>
<evidence type="ECO:0000256" key="11">
    <source>
        <dbReference type="ARBA" id="ARBA00048679"/>
    </source>
</evidence>
<reference evidence="17 18" key="1">
    <citation type="submission" date="2024-01" db="EMBL/GenBank/DDBJ databases">
        <title>Genome assemblies of Stephania.</title>
        <authorList>
            <person name="Yang L."/>
        </authorList>
    </citation>
    <scope>NUCLEOTIDE SEQUENCE [LARGE SCALE GENOMIC DNA]</scope>
    <source>
        <strain evidence="17">QJT</strain>
        <tissue evidence="17">Leaf</tissue>
    </source>
</reference>
<evidence type="ECO:0000256" key="3">
    <source>
        <dbReference type="ARBA" id="ARBA00022527"/>
    </source>
</evidence>
<dbReference type="InterPro" id="IPR036770">
    <property type="entry name" value="Ankyrin_rpt-contain_sf"/>
</dbReference>
<keyword evidence="8 13" id="KW-0067">ATP-binding</keyword>
<feature type="repeat" description="ANK" evidence="12">
    <location>
        <begin position="69"/>
        <end position="101"/>
    </location>
</feature>
<evidence type="ECO:0000256" key="8">
    <source>
        <dbReference type="ARBA" id="ARBA00022840"/>
    </source>
</evidence>
<dbReference type="PRINTS" id="PR00109">
    <property type="entry name" value="TYRKINASE"/>
</dbReference>
<dbReference type="PANTHER" id="PTHR44329:SF289">
    <property type="entry name" value="SERINE_THREONINE-PROTEIN KINASE VIK"/>
    <property type="match status" value="1"/>
</dbReference>
<dbReference type="PROSITE" id="PS50011">
    <property type="entry name" value="PROTEIN_KINASE_DOM"/>
    <property type="match status" value="1"/>
</dbReference>
<evidence type="ECO:0000256" key="14">
    <source>
        <dbReference type="RuleBase" id="RU000304"/>
    </source>
</evidence>
<evidence type="ECO:0000256" key="10">
    <source>
        <dbReference type="ARBA" id="ARBA00047899"/>
    </source>
</evidence>
<comment type="catalytic activity">
    <reaction evidence="11">
        <text>L-seryl-[protein] + ATP = O-phospho-L-seryl-[protein] + ADP + H(+)</text>
        <dbReference type="Rhea" id="RHEA:17989"/>
        <dbReference type="Rhea" id="RHEA-COMP:9863"/>
        <dbReference type="Rhea" id="RHEA-COMP:11604"/>
        <dbReference type="ChEBI" id="CHEBI:15378"/>
        <dbReference type="ChEBI" id="CHEBI:29999"/>
        <dbReference type="ChEBI" id="CHEBI:30616"/>
        <dbReference type="ChEBI" id="CHEBI:83421"/>
        <dbReference type="ChEBI" id="CHEBI:456216"/>
        <dbReference type="EC" id="2.7.11.1"/>
    </reaction>
</comment>
<dbReference type="PROSITE" id="PS50088">
    <property type="entry name" value="ANK_REPEAT"/>
    <property type="match status" value="1"/>
</dbReference>
<dbReference type="EMBL" id="JBBNAE010000006">
    <property type="protein sequence ID" value="KAK9116650.1"/>
    <property type="molecule type" value="Genomic_DNA"/>
</dbReference>
<evidence type="ECO:0000256" key="7">
    <source>
        <dbReference type="ARBA" id="ARBA00022777"/>
    </source>
</evidence>
<feature type="binding site" evidence="13">
    <location>
        <position position="188"/>
    </location>
    <ligand>
        <name>ATP</name>
        <dbReference type="ChEBI" id="CHEBI:30616"/>
    </ligand>
</feature>
<keyword evidence="6 13" id="KW-0547">Nucleotide-binding</keyword>
<dbReference type="PANTHER" id="PTHR44329">
    <property type="entry name" value="SERINE/THREONINE-PROTEIN KINASE TNNI3K-RELATED"/>
    <property type="match status" value="1"/>
</dbReference>
<dbReference type="SUPFAM" id="SSF48403">
    <property type="entry name" value="Ankyrin repeat"/>
    <property type="match status" value="1"/>
</dbReference>
<dbReference type="SUPFAM" id="SSF56112">
    <property type="entry name" value="Protein kinase-like (PK-like)"/>
    <property type="match status" value="1"/>
</dbReference>
<dbReference type="InterPro" id="IPR017441">
    <property type="entry name" value="Protein_kinase_ATP_BS"/>
</dbReference>
<proteinExistence type="inferred from homology"/>
<evidence type="ECO:0000256" key="2">
    <source>
        <dbReference type="ARBA" id="ARBA00012513"/>
    </source>
</evidence>
<sequence length="437" mass="49447">MSEADGGSEEASRTAAESRDRPAAAEKQKEKARVSRTSMILWHAHQNDVAAVRKLLEEDRSLVQARDYDNRTPLHVASLHGWIDVAKSLLDYGADVNAQDRWKNTPLADAEGAKKHAMIELLKSYGGLSFGQNGSHFEPKPVPPPLPNKCDWEIDPAELDFSNSSTIGKGSFGEIIKASWRGTPVAIKRILPSLSDDRLVIQDFRHEVNLLVKLRHPNIVQFLGAVTEKKPLMFITEYLRGGDLHQHLKDKGSLSPSIAVNFALDIARGMAYLHNEPNVIIHRDLKPRNILLVNSSADHLKVGDFGLSKLIKVQNSHDVYKMTGETGSYRYMAPEVFKHRKYDKKVDVFSFGMILYEMLEGDPPLANYEPYEAAKLVADGQRPSFRAKGFIPELRELTDECWAHDMNRRPTFLEILKRLEKIKDSLQNDHHWNIFNT</sequence>
<dbReference type="Pfam" id="PF07714">
    <property type="entry name" value="PK_Tyr_Ser-Thr"/>
    <property type="match status" value="1"/>
</dbReference>
<comment type="catalytic activity">
    <reaction evidence="10">
        <text>L-threonyl-[protein] + ATP = O-phospho-L-threonyl-[protein] + ADP + H(+)</text>
        <dbReference type="Rhea" id="RHEA:46608"/>
        <dbReference type="Rhea" id="RHEA-COMP:11060"/>
        <dbReference type="Rhea" id="RHEA-COMP:11605"/>
        <dbReference type="ChEBI" id="CHEBI:15378"/>
        <dbReference type="ChEBI" id="CHEBI:30013"/>
        <dbReference type="ChEBI" id="CHEBI:30616"/>
        <dbReference type="ChEBI" id="CHEBI:61977"/>
        <dbReference type="ChEBI" id="CHEBI:456216"/>
        <dbReference type="EC" id="2.7.11.1"/>
    </reaction>
</comment>
<evidence type="ECO:0000256" key="15">
    <source>
        <dbReference type="SAM" id="MobiDB-lite"/>
    </source>
</evidence>
<dbReference type="FunFam" id="3.30.200.20:FF:000180">
    <property type="entry name" value="serine/threonine-protein kinase STY46-like"/>
    <property type="match status" value="1"/>
</dbReference>
<keyword evidence="7" id="KW-0418">Kinase</keyword>
<evidence type="ECO:0000313" key="17">
    <source>
        <dbReference type="EMBL" id="KAK9116650.1"/>
    </source>
</evidence>
<dbReference type="GO" id="GO:0005524">
    <property type="term" value="F:ATP binding"/>
    <property type="evidence" value="ECO:0007669"/>
    <property type="project" value="UniProtKB-UniRule"/>
</dbReference>
<evidence type="ECO:0000313" key="18">
    <source>
        <dbReference type="Proteomes" id="UP001417504"/>
    </source>
</evidence>
<dbReference type="PROSITE" id="PS00108">
    <property type="entry name" value="PROTEIN_KINASE_ST"/>
    <property type="match status" value="1"/>
</dbReference>
<dbReference type="EC" id="2.7.11.1" evidence="2"/>
<keyword evidence="4" id="KW-0808">Transferase</keyword>